<dbReference type="Proteomes" id="UP000006304">
    <property type="component" value="Chromosome"/>
</dbReference>
<dbReference type="EMBL" id="CP003876">
    <property type="protein sequence ID" value="AFU02720.1"/>
    <property type="molecule type" value="Genomic_DNA"/>
</dbReference>
<dbReference type="PANTHER" id="PTHR48125:SF10">
    <property type="entry name" value="OS12G0136300 PROTEIN"/>
    <property type="match status" value="1"/>
</dbReference>
<feature type="region of interest" description="Disordered" evidence="1">
    <location>
        <begin position="322"/>
        <end position="405"/>
    </location>
</feature>
<organism evidence="2 3">
    <name type="scientific">Nocardia brasiliensis (strain ATCC 700358 / HUJEG-1)</name>
    <dbReference type="NCBI Taxonomy" id="1133849"/>
    <lineage>
        <taxon>Bacteria</taxon>
        <taxon>Bacillati</taxon>
        <taxon>Actinomycetota</taxon>
        <taxon>Actinomycetes</taxon>
        <taxon>Mycobacteriales</taxon>
        <taxon>Nocardiaceae</taxon>
        <taxon>Nocardia</taxon>
    </lineage>
</organism>
<evidence type="ECO:0000313" key="3">
    <source>
        <dbReference type="Proteomes" id="UP000006304"/>
    </source>
</evidence>
<gene>
    <name evidence="2" type="ORF">O3I_023825</name>
</gene>
<dbReference type="STRING" id="1133849.O3I_023825"/>
<proteinExistence type="predicted"/>
<dbReference type="eggNOG" id="COG3743">
    <property type="taxonomic scope" value="Bacteria"/>
</dbReference>
<name>K0F0Q0_NOCB7</name>
<accession>K0F0Q0</accession>
<dbReference type="HOGENOM" id="CLU_410405_0_0_11"/>
<keyword evidence="3" id="KW-1185">Reference proteome</keyword>
<evidence type="ECO:0000313" key="2">
    <source>
        <dbReference type="EMBL" id="AFU02720.1"/>
    </source>
</evidence>
<feature type="compositionally biased region" description="Pro residues" evidence="1">
    <location>
        <begin position="329"/>
        <end position="348"/>
    </location>
</feature>
<dbReference type="PANTHER" id="PTHR48125">
    <property type="entry name" value="LP07818P1"/>
    <property type="match status" value="1"/>
</dbReference>
<reference evidence="2 3" key="1">
    <citation type="journal article" date="2012" name="J. Bacteriol.">
        <title>Complete genome sequence of Nocardia brasiliensis HUJEG-1.</title>
        <authorList>
            <person name="Vera-Cabrera L."/>
            <person name="Ortiz-Lopez R."/>
            <person name="Elizondo-Gonzalez R."/>
            <person name="Perez-Maya A.A."/>
            <person name="Ocampo-Candiani J."/>
        </authorList>
    </citation>
    <scope>NUCLEOTIDE SEQUENCE [LARGE SCALE GENOMIC DNA]</scope>
    <source>
        <strain evidence="3">ATCC 700358</strain>
    </source>
</reference>
<feature type="compositionally biased region" description="Low complexity" evidence="1">
    <location>
        <begin position="487"/>
        <end position="502"/>
    </location>
</feature>
<dbReference type="AlphaFoldDB" id="K0F0Q0"/>
<evidence type="ECO:0000256" key="1">
    <source>
        <dbReference type="SAM" id="MobiDB-lite"/>
    </source>
</evidence>
<dbReference type="KEGG" id="nbr:O3I_023825"/>
<protein>
    <submittedName>
        <fullName evidence="2">Uncharacterized protein</fullName>
    </submittedName>
</protein>
<feature type="compositionally biased region" description="Low complexity" evidence="1">
    <location>
        <begin position="7"/>
        <end position="17"/>
    </location>
</feature>
<sequence length="669" mass="68995">MPPPTATPAGTADGTTPAPAPDVARVEIGQEGIPKVGEWATAGDYRLSMLEGGTLELARSNGEVVQTWAPDKPVDVSRVVLSVDDHGSLRIQDAVDLMVPRVPFTPGSSLGTQAAGLELTEDGRLVAVDRNATRYPIFESPPPPPPAGDGIDIAARDPRFAIDHPSPESDALNEAINVGQAAINKLTDPAQVGTLPEHPAPPVKGELVAANLIDDQWDSTMIRDYSVKIGKMQEVGRQLNEGLAEVGAVTEELPLMSEKALNDISFAVSMLNVVLAVSNLANGWTGRPAFPNDSKMIQAVYNTVRTAVDRIDALRNDLIKKAEEIDNPDPGPPPGPPAPADPDAPPPGSVADLPPGDSGGPTVPPGSPASTTLQAASGADPGLTDGIPGLADVEGPAGEVDRPESDESLADLIESAADDRNSSGTAAGGDPTNGMVAAAPLLAMAAAQFAPVAGKMMSDAIAQQQRQQERERERAEFDHARQIEQPLPLVGPPAAGAAPAAPEGVQPTAVGAPPPVPPPPVVPRNVDLPLDGHNYRVSEVVAGAVHAAVSNPNGSDAVAAYNGTAGDPASWTQIPEAEVRSGDVVKWEHRTALVLADDTGLHTIVNGALVPLDPNRPPEDGHGQYGNFEHFLRPAGTAMAPENVGVTAPQVTATAAAVPPVPEVTTARQ</sequence>
<feature type="region of interest" description="Disordered" evidence="1">
    <location>
        <begin position="487"/>
        <end position="520"/>
    </location>
</feature>
<feature type="region of interest" description="Disordered" evidence="1">
    <location>
        <begin position="1"/>
        <end position="21"/>
    </location>
</feature>